<proteinExistence type="predicted"/>
<name>A0A942YHK2_9BACI</name>
<dbReference type="Proteomes" id="UP000681414">
    <property type="component" value="Unassembled WGS sequence"/>
</dbReference>
<feature type="transmembrane region" description="Helical" evidence="1">
    <location>
        <begin position="156"/>
        <end position="176"/>
    </location>
</feature>
<keyword evidence="3" id="KW-1185">Reference proteome</keyword>
<dbReference type="EMBL" id="JAGYPG010000003">
    <property type="protein sequence ID" value="MBS4196667.1"/>
    <property type="molecule type" value="Genomic_DNA"/>
</dbReference>
<evidence type="ECO:0000313" key="2">
    <source>
        <dbReference type="EMBL" id="MBS4196667.1"/>
    </source>
</evidence>
<reference evidence="2 3" key="1">
    <citation type="submission" date="2021-05" db="EMBL/GenBank/DDBJ databases">
        <title>Novel Bacillus species.</title>
        <authorList>
            <person name="Liu G."/>
        </authorList>
    </citation>
    <scope>NUCLEOTIDE SEQUENCE [LARGE SCALE GENOMIC DNA]</scope>
    <source>
        <strain evidence="3">FJAT-49780</strain>
    </source>
</reference>
<evidence type="ECO:0000313" key="3">
    <source>
        <dbReference type="Proteomes" id="UP000681414"/>
    </source>
</evidence>
<evidence type="ECO:0000256" key="1">
    <source>
        <dbReference type="SAM" id="Phobius"/>
    </source>
</evidence>
<sequence>MLGSLHEPFYVEILIWLFPIAFMFHGLEEIITVESFMTNYKNKIPKSILVKLTLSMKNKLGAKSAQHSVSIAWILLYISLTTINTAINFPTGENFLLYTAIFNVFFLQAFSHIGQTIIFRGYTPGVITAIFIVVPYSILTYYLFFEMGLIDGYLLFKSIPLSILMVPVFLIGNLLGRKLIR</sequence>
<gene>
    <name evidence="2" type="ORF">KHA97_16575</name>
</gene>
<feature type="transmembrane region" description="Helical" evidence="1">
    <location>
        <begin position="125"/>
        <end position="144"/>
    </location>
</feature>
<accession>A0A942YHK2</accession>
<feature type="transmembrane region" description="Helical" evidence="1">
    <location>
        <begin position="13"/>
        <end position="33"/>
    </location>
</feature>
<keyword evidence="1" id="KW-1133">Transmembrane helix</keyword>
<organism evidence="2 3">
    <name type="scientific">Lederbergia citri</name>
    <dbReference type="NCBI Taxonomy" id="2833580"/>
    <lineage>
        <taxon>Bacteria</taxon>
        <taxon>Bacillati</taxon>
        <taxon>Bacillota</taxon>
        <taxon>Bacilli</taxon>
        <taxon>Bacillales</taxon>
        <taxon>Bacillaceae</taxon>
        <taxon>Lederbergia</taxon>
    </lineage>
</organism>
<protein>
    <submittedName>
        <fullName evidence="2">HXXEE domain-containing protein</fullName>
    </submittedName>
</protein>
<comment type="caution">
    <text evidence="2">The sequence shown here is derived from an EMBL/GenBank/DDBJ whole genome shotgun (WGS) entry which is preliminary data.</text>
</comment>
<dbReference type="AlphaFoldDB" id="A0A942YHK2"/>
<feature type="transmembrane region" description="Helical" evidence="1">
    <location>
        <begin position="69"/>
        <end position="89"/>
    </location>
</feature>
<dbReference type="Pfam" id="PF13787">
    <property type="entry name" value="HXXEE"/>
    <property type="match status" value="1"/>
</dbReference>
<dbReference type="InterPro" id="IPR025671">
    <property type="entry name" value="HXXEE"/>
</dbReference>
<keyword evidence="1" id="KW-0812">Transmembrane</keyword>
<dbReference type="RefSeq" id="WP_213125894.1">
    <property type="nucleotide sequence ID" value="NZ_JAGYPG010000003.1"/>
</dbReference>
<keyword evidence="1" id="KW-0472">Membrane</keyword>
<feature type="transmembrane region" description="Helical" evidence="1">
    <location>
        <begin position="95"/>
        <end position="113"/>
    </location>
</feature>